<gene>
    <name evidence="1" type="ORF">EHS13_13760</name>
</gene>
<protein>
    <recommendedName>
        <fullName evidence="3">DUF3168 domain-containing protein</fullName>
    </recommendedName>
</protein>
<organism evidence="1 2">
    <name type="scientific">Paenibacillus psychroresistens</name>
    <dbReference type="NCBI Taxonomy" id="1778678"/>
    <lineage>
        <taxon>Bacteria</taxon>
        <taxon>Bacillati</taxon>
        <taxon>Bacillota</taxon>
        <taxon>Bacilli</taxon>
        <taxon>Bacillales</taxon>
        <taxon>Paenibacillaceae</taxon>
        <taxon>Paenibacillus</taxon>
    </lineage>
</organism>
<evidence type="ECO:0000313" key="1">
    <source>
        <dbReference type="EMBL" id="QGQ95865.1"/>
    </source>
</evidence>
<name>A0A6B8RJS2_9BACL</name>
<dbReference type="EMBL" id="CP034235">
    <property type="protein sequence ID" value="QGQ95865.1"/>
    <property type="molecule type" value="Genomic_DNA"/>
</dbReference>
<dbReference type="Proteomes" id="UP000426246">
    <property type="component" value="Chromosome"/>
</dbReference>
<dbReference type="AlphaFoldDB" id="A0A6B8RJS2"/>
<dbReference type="OrthoDB" id="9802878at2"/>
<proteinExistence type="predicted"/>
<sequence length="159" mass="17961">MTPIILIDSLIAFVEMAVVNFELQSNNPDIKKAPQVLGGYLDEKKPGPKQDPPDFPYVIIRYLEDDDQQDGNNAKVRIMAGTYSEDAKDGWRDAMNVITRIKQALLKQGIIGGCFRVEKPIKTELPEEQPYPEWVALMTISVVMPQIYEEGGYQSDLEN</sequence>
<evidence type="ECO:0008006" key="3">
    <source>
        <dbReference type="Google" id="ProtNLM"/>
    </source>
</evidence>
<reference evidence="2" key="1">
    <citation type="submission" date="2018-11" db="EMBL/GenBank/DDBJ databases">
        <title>Complete genome sequence of Paenibacillus sp. ML311-T8.</title>
        <authorList>
            <person name="Nam Y.-D."/>
            <person name="Kang J."/>
            <person name="Chung W.-H."/>
            <person name="Park Y.S."/>
        </authorList>
    </citation>
    <scope>NUCLEOTIDE SEQUENCE [LARGE SCALE GENOMIC DNA]</scope>
    <source>
        <strain evidence="2">ML311-T8</strain>
    </source>
</reference>
<accession>A0A6B8RJS2</accession>
<dbReference type="RefSeq" id="WP_155700900.1">
    <property type="nucleotide sequence ID" value="NZ_CP034235.1"/>
</dbReference>
<evidence type="ECO:0000313" key="2">
    <source>
        <dbReference type="Proteomes" id="UP000426246"/>
    </source>
</evidence>
<keyword evidence="2" id="KW-1185">Reference proteome</keyword>
<dbReference type="KEGG" id="ppsc:EHS13_13760"/>